<evidence type="ECO:0000313" key="2">
    <source>
        <dbReference type="EMBL" id="MDD1795781.1"/>
    </source>
</evidence>
<feature type="non-terminal residue" evidence="2">
    <location>
        <position position="1"/>
    </location>
</feature>
<feature type="domain" description="DUF6035" evidence="1">
    <location>
        <begin position="5"/>
        <end position="105"/>
    </location>
</feature>
<protein>
    <recommendedName>
        <fullName evidence="1">DUF6035 domain-containing protein</fullName>
    </recommendedName>
</protein>
<proteinExistence type="predicted"/>
<accession>A0ABT5R693</accession>
<gene>
    <name evidence="2" type="ORF">LRP50_21920</name>
</gene>
<keyword evidence="3" id="KW-1185">Reference proteome</keyword>
<dbReference type="EMBL" id="JAJUBC010000034">
    <property type="protein sequence ID" value="MDD1795781.1"/>
    <property type="molecule type" value="Genomic_DNA"/>
</dbReference>
<evidence type="ECO:0000259" key="1">
    <source>
        <dbReference type="Pfam" id="PF19500"/>
    </source>
</evidence>
<name>A0ABT5R693_9GAMM</name>
<dbReference type="Pfam" id="PF19500">
    <property type="entry name" value="DUF6035"/>
    <property type="match status" value="1"/>
</dbReference>
<evidence type="ECO:0000313" key="3">
    <source>
        <dbReference type="Proteomes" id="UP001149400"/>
    </source>
</evidence>
<dbReference type="InterPro" id="IPR046099">
    <property type="entry name" value="DUF6035"/>
</dbReference>
<dbReference type="Proteomes" id="UP001149400">
    <property type="component" value="Unassembled WGS sequence"/>
</dbReference>
<sequence>TFISVIATREHFYQRNNTFVIWVLLDFDGKRFTDLDIAYRNRANVFVLSREAKEKTQETGELWFDVHWREPFIEGQELNYEWKNELLPFSKLTFHDYYLKAYYKDVEIMEGELKSQLTISKRKDNPNFCNSCKASTQTLVLDGKKRCGVCLSIK</sequence>
<organism evidence="2 3">
    <name type="scientific">Enterovibrio gelatinilyticus</name>
    <dbReference type="NCBI Taxonomy" id="2899819"/>
    <lineage>
        <taxon>Bacteria</taxon>
        <taxon>Pseudomonadati</taxon>
        <taxon>Pseudomonadota</taxon>
        <taxon>Gammaproteobacteria</taxon>
        <taxon>Vibrionales</taxon>
        <taxon>Vibrionaceae</taxon>
        <taxon>Enterovibrio</taxon>
    </lineage>
</organism>
<reference evidence="2" key="1">
    <citation type="submission" date="2021-12" db="EMBL/GenBank/DDBJ databases">
        <title>Enterovibrio ZSDZ35 sp. nov. and Enterovibrio ZSDZ42 sp. nov., isolated from coastal seawater in Qingdao.</title>
        <authorList>
            <person name="Zhang P."/>
        </authorList>
    </citation>
    <scope>NUCLEOTIDE SEQUENCE</scope>
    <source>
        <strain evidence="2">ZSDZ42</strain>
    </source>
</reference>
<comment type="caution">
    <text evidence="2">The sequence shown here is derived from an EMBL/GenBank/DDBJ whole genome shotgun (WGS) entry which is preliminary data.</text>
</comment>